<evidence type="ECO:0000313" key="2">
    <source>
        <dbReference type="Proteomes" id="UP001519460"/>
    </source>
</evidence>
<accession>A0ABD0JT70</accession>
<gene>
    <name evidence="1" type="ORF">BaRGS_00031002</name>
</gene>
<proteinExistence type="predicted"/>
<dbReference type="AlphaFoldDB" id="A0ABD0JT70"/>
<reference evidence="1 2" key="1">
    <citation type="journal article" date="2023" name="Sci. Data">
        <title>Genome assembly of the Korean intertidal mud-creeper Batillaria attramentaria.</title>
        <authorList>
            <person name="Patra A.K."/>
            <person name="Ho P.T."/>
            <person name="Jun S."/>
            <person name="Lee S.J."/>
            <person name="Kim Y."/>
            <person name="Won Y.J."/>
        </authorList>
    </citation>
    <scope>NUCLEOTIDE SEQUENCE [LARGE SCALE GENOMIC DNA]</scope>
    <source>
        <strain evidence="1">Wonlab-2016</strain>
    </source>
</reference>
<name>A0ABD0JT70_9CAEN</name>
<evidence type="ECO:0000313" key="1">
    <source>
        <dbReference type="EMBL" id="KAK7477819.1"/>
    </source>
</evidence>
<sequence length="147" mass="16748">MATFLSPCPKLKAAMFTQKENGALMSRNVRPKWKELTNMRKLQAEHKAMYAGPNVITDASLTDAGWHFPPNLHLEGANRETAHKNKHSSPGFAYRCGQRVCWARLTIYHVENIRNICDTPGESSNRITRPNRACLEKSECCEKRYSL</sequence>
<protein>
    <submittedName>
        <fullName evidence="1">Uncharacterized protein</fullName>
    </submittedName>
</protein>
<organism evidence="1 2">
    <name type="scientific">Batillaria attramentaria</name>
    <dbReference type="NCBI Taxonomy" id="370345"/>
    <lineage>
        <taxon>Eukaryota</taxon>
        <taxon>Metazoa</taxon>
        <taxon>Spiralia</taxon>
        <taxon>Lophotrochozoa</taxon>
        <taxon>Mollusca</taxon>
        <taxon>Gastropoda</taxon>
        <taxon>Caenogastropoda</taxon>
        <taxon>Sorbeoconcha</taxon>
        <taxon>Cerithioidea</taxon>
        <taxon>Batillariidae</taxon>
        <taxon>Batillaria</taxon>
    </lineage>
</organism>
<dbReference type="Proteomes" id="UP001519460">
    <property type="component" value="Unassembled WGS sequence"/>
</dbReference>
<comment type="caution">
    <text evidence="1">The sequence shown here is derived from an EMBL/GenBank/DDBJ whole genome shotgun (WGS) entry which is preliminary data.</text>
</comment>
<dbReference type="EMBL" id="JACVVK020000341">
    <property type="protein sequence ID" value="KAK7477819.1"/>
    <property type="molecule type" value="Genomic_DNA"/>
</dbReference>
<keyword evidence="2" id="KW-1185">Reference proteome</keyword>